<dbReference type="PANTHER" id="PTHR34388:SF1">
    <property type="entry name" value="DNA POLYMERASE III SUBUNIT DELTA"/>
    <property type="match status" value="1"/>
</dbReference>
<reference evidence="6" key="2">
    <citation type="journal article" date="2021" name="PeerJ">
        <title>Extensive microbial diversity within the chicken gut microbiome revealed by metagenomics and culture.</title>
        <authorList>
            <person name="Gilroy R."/>
            <person name="Ravi A."/>
            <person name="Getino M."/>
            <person name="Pursley I."/>
            <person name="Horton D.L."/>
            <person name="Alikhan N.F."/>
            <person name="Baker D."/>
            <person name="Gharbi K."/>
            <person name="Hall N."/>
            <person name="Watson M."/>
            <person name="Adriaenssens E.M."/>
            <person name="Foster-Nyarko E."/>
            <person name="Jarju S."/>
            <person name="Secka A."/>
            <person name="Antonio M."/>
            <person name="Oren A."/>
            <person name="Chaudhuri R.R."/>
            <person name="La Ragione R."/>
            <person name="Hildebrand F."/>
            <person name="Pallen M.J."/>
        </authorList>
    </citation>
    <scope>NUCLEOTIDE SEQUENCE</scope>
    <source>
        <strain evidence="6">ChiW16-3235</strain>
    </source>
</reference>
<gene>
    <name evidence="6" type="ORF">IAB94_02150</name>
</gene>
<comment type="caution">
    <text evidence="6">The sequence shown here is derived from an EMBL/GenBank/DDBJ whole genome shotgun (WGS) entry which is preliminary data.</text>
</comment>
<protein>
    <recommendedName>
        <fullName evidence="5">DNA polymerase III delta subunit-like C-terminal domain-containing protein</fullName>
    </recommendedName>
</protein>
<dbReference type="EMBL" id="DVHK01000053">
    <property type="protein sequence ID" value="HIR66833.1"/>
    <property type="molecule type" value="Genomic_DNA"/>
</dbReference>
<evidence type="ECO:0000256" key="2">
    <source>
        <dbReference type="ARBA" id="ARBA00022695"/>
    </source>
</evidence>
<dbReference type="Gene3D" id="1.20.272.10">
    <property type="match status" value="1"/>
</dbReference>
<dbReference type="InterPro" id="IPR005790">
    <property type="entry name" value="DNA_polIII_delta"/>
</dbReference>
<evidence type="ECO:0000313" key="6">
    <source>
        <dbReference type="EMBL" id="HIR66833.1"/>
    </source>
</evidence>
<accession>A0A9D1J8V0</accession>
<dbReference type="SUPFAM" id="SSF52540">
    <property type="entry name" value="P-loop containing nucleoside triphosphate hydrolases"/>
    <property type="match status" value="1"/>
</dbReference>
<keyword evidence="4" id="KW-0239">DNA-directed DNA polymerase</keyword>
<evidence type="ECO:0000313" key="7">
    <source>
        <dbReference type="Proteomes" id="UP000823913"/>
    </source>
</evidence>
<dbReference type="PANTHER" id="PTHR34388">
    <property type="entry name" value="DNA POLYMERASE III SUBUNIT DELTA"/>
    <property type="match status" value="1"/>
</dbReference>
<keyword evidence="3" id="KW-0235">DNA replication</keyword>
<dbReference type="InterPro" id="IPR027417">
    <property type="entry name" value="P-loop_NTPase"/>
</dbReference>
<organism evidence="6 7">
    <name type="scientific">Candidatus Coproplasma avicola</name>
    <dbReference type="NCBI Taxonomy" id="2840744"/>
    <lineage>
        <taxon>Bacteria</taxon>
        <taxon>Bacillati</taxon>
        <taxon>Bacillota</taxon>
        <taxon>Clostridia</taxon>
        <taxon>Eubacteriales</taxon>
        <taxon>Candidatus Coproplasma</taxon>
    </lineage>
</organism>
<dbReference type="GO" id="GO:0003887">
    <property type="term" value="F:DNA-directed DNA polymerase activity"/>
    <property type="evidence" value="ECO:0007669"/>
    <property type="project" value="UniProtKB-KW"/>
</dbReference>
<keyword evidence="2" id="KW-0548">Nucleotidyltransferase</keyword>
<evidence type="ECO:0000256" key="1">
    <source>
        <dbReference type="ARBA" id="ARBA00022679"/>
    </source>
</evidence>
<dbReference type="InterPro" id="IPR048466">
    <property type="entry name" value="DNA_pol3_delta-like_C"/>
</dbReference>
<dbReference type="GO" id="GO:0009360">
    <property type="term" value="C:DNA polymerase III complex"/>
    <property type="evidence" value="ECO:0007669"/>
    <property type="project" value="TreeGrafter"/>
</dbReference>
<sequence>MKYTELKNDIAQGDRRIYLFEGEDAYFRTHGEEQVKKAFLTLPELNFAAFDGSSLKGRALAELTSAMAAYPFMAEKRIIRVSEFYPTDADYDKYLKSAFENCAESTILIIVNQGAGKGAALKRKKCIAYFDCSHTDDETVTRWVYATLKRAGFASDVQACRNVAEYCLCDMARVSSEVQKIIEYGVSPVTAEIVEQLVYKDADYRIYEMTDAVAVKNYSRFLTICGELSKKSADKSMVISALHRYFKNLLIILTSDESAASLAAKLKMPEFAVRKSGDRARAFGKERLLYYTGALYDFSARMRSGRLSPDGAFYCSLAAILFG</sequence>
<dbReference type="Proteomes" id="UP000823913">
    <property type="component" value="Unassembled WGS sequence"/>
</dbReference>
<evidence type="ECO:0000259" key="5">
    <source>
        <dbReference type="Pfam" id="PF21694"/>
    </source>
</evidence>
<evidence type="ECO:0000256" key="3">
    <source>
        <dbReference type="ARBA" id="ARBA00022705"/>
    </source>
</evidence>
<reference evidence="6" key="1">
    <citation type="submission" date="2020-10" db="EMBL/GenBank/DDBJ databases">
        <authorList>
            <person name="Gilroy R."/>
        </authorList>
    </citation>
    <scope>NUCLEOTIDE SEQUENCE</scope>
    <source>
        <strain evidence="6">ChiW16-3235</strain>
    </source>
</reference>
<proteinExistence type="predicted"/>
<dbReference type="Gene3D" id="3.40.50.300">
    <property type="entry name" value="P-loop containing nucleotide triphosphate hydrolases"/>
    <property type="match status" value="1"/>
</dbReference>
<keyword evidence="1" id="KW-0808">Transferase</keyword>
<feature type="domain" description="DNA polymerase III delta subunit-like C-terminal" evidence="5">
    <location>
        <begin position="205"/>
        <end position="314"/>
    </location>
</feature>
<dbReference type="GO" id="GO:0003677">
    <property type="term" value="F:DNA binding"/>
    <property type="evidence" value="ECO:0007669"/>
    <property type="project" value="InterPro"/>
</dbReference>
<dbReference type="Pfam" id="PF21694">
    <property type="entry name" value="DNA_pol3_delta_C"/>
    <property type="match status" value="1"/>
</dbReference>
<name>A0A9D1J8V0_9FIRM</name>
<evidence type="ECO:0000256" key="4">
    <source>
        <dbReference type="ARBA" id="ARBA00022932"/>
    </source>
</evidence>
<dbReference type="GO" id="GO:0006261">
    <property type="term" value="P:DNA-templated DNA replication"/>
    <property type="evidence" value="ECO:0007669"/>
    <property type="project" value="TreeGrafter"/>
</dbReference>
<dbReference type="NCBIfam" id="TIGR01128">
    <property type="entry name" value="holA"/>
    <property type="match status" value="1"/>
</dbReference>
<dbReference type="AlphaFoldDB" id="A0A9D1J8V0"/>